<sequence>MELQLRPLTEPAELEQLVVQKDKIEEKPRKVKAFYKQQNRKIKLLVQAFRHLKTPLLEKISDNNVFSKSGFTPQKPGKQKQSLSLQTRTAIVLSFFVNILLLLFKGLASFWSGSYSVIASTIDSLLDIVSGSILFAVEMCSARRSSDWYKYPQGKSRLEPLGVIVFSVAMAMVSLQLISTGAQQLAKDLSGKNHLIKFDWVTISIFSATILVKVTLFVYTKCVSKKTKSPAVGALAKDHLNDTMTSFTGFVAVFAGYHKNSIFFR</sequence>
<evidence type="ECO:0000256" key="4">
    <source>
        <dbReference type="ARBA" id="ARBA00022989"/>
    </source>
</evidence>
<comment type="subcellular location">
    <subcellularLocation>
        <location evidence="1">Membrane</location>
        <topology evidence="1">Multi-pass membrane protein</topology>
    </subcellularLocation>
</comment>
<keyword evidence="3 6" id="KW-0812">Transmembrane</keyword>
<evidence type="ECO:0000313" key="8">
    <source>
        <dbReference type="EMBL" id="MES1920248.1"/>
    </source>
</evidence>
<keyword evidence="2" id="KW-0813">Transport</keyword>
<evidence type="ECO:0000256" key="5">
    <source>
        <dbReference type="ARBA" id="ARBA00023136"/>
    </source>
</evidence>
<accession>A0ABV2AKQ7</accession>
<gene>
    <name evidence="8" type="ORF">MHBO_001939</name>
</gene>
<keyword evidence="9" id="KW-1185">Reference proteome</keyword>
<evidence type="ECO:0000313" key="9">
    <source>
        <dbReference type="Proteomes" id="UP001439008"/>
    </source>
</evidence>
<feature type="transmembrane region" description="Helical" evidence="6">
    <location>
        <begin position="158"/>
        <end position="178"/>
    </location>
</feature>
<dbReference type="InterPro" id="IPR027469">
    <property type="entry name" value="Cation_efflux_TMD_sf"/>
</dbReference>
<feature type="transmembrane region" description="Helical" evidence="6">
    <location>
        <begin position="117"/>
        <end position="137"/>
    </location>
</feature>
<dbReference type="Pfam" id="PF01545">
    <property type="entry name" value="Cation_efflux"/>
    <property type="match status" value="1"/>
</dbReference>
<keyword evidence="4 6" id="KW-1133">Transmembrane helix</keyword>
<name>A0ABV2AKQ7_9EUKA</name>
<evidence type="ECO:0000259" key="7">
    <source>
        <dbReference type="Pfam" id="PF01545"/>
    </source>
</evidence>
<evidence type="ECO:0000256" key="3">
    <source>
        <dbReference type="ARBA" id="ARBA00022692"/>
    </source>
</evidence>
<evidence type="ECO:0000256" key="6">
    <source>
        <dbReference type="SAM" id="Phobius"/>
    </source>
</evidence>
<protein>
    <recommendedName>
        <fullName evidence="7">Cation efflux protein transmembrane domain-containing protein</fullName>
    </recommendedName>
</protein>
<dbReference type="Proteomes" id="UP001439008">
    <property type="component" value="Unassembled WGS sequence"/>
</dbReference>
<keyword evidence="5 6" id="KW-0472">Membrane</keyword>
<feature type="domain" description="Cation efflux protein transmembrane" evidence="7">
    <location>
        <begin position="91"/>
        <end position="258"/>
    </location>
</feature>
<dbReference type="InterPro" id="IPR058533">
    <property type="entry name" value="Cation_efflux_TM"/>
</dbReference>
<dbReference type="InterPro" id="IPR050291">
    <property type="entry name" value="CDF_Transporter"/>
</dbReference>
<dbReference type="Gene3D" id="1.20.1510.10">
    <property type="entry name" value="Cation efflux protein transmembrane domain"/>
    <property type="match status" value="1"/>
</dbReference>
<dbReference type="EMBL" id="JBDODL010000569">
    <property type="protein sequence ID" value="MES1920248.1"/>
    <property type="molecule type" value="Genomic_DNA"/>
</dbReference>
<evidence type="ECO:0000256" key="2">
    <source>
        <dbReference type="ARBA" id="ARBA00022448"/>
    </source>
</evidence>
<organism evidence="8 9">
    <name type="scientific">Bonamia ostreae</name>
    <dbReference type="NCBI Taxonomy" id="126728"/>
    <lineage>
        <taxon>Eukaryota</taxon>
        <taxon>Sar</taxon>
        <taxon>Rhizaria</taxon>
        <taxon>Endomyxa</taxon>
        <taxon>Ascetosporea</taxon>
        <taxon>Haplosporida</taxon>
        <taxon>Bonamia</taxon>
    </lineage>
</organism>
<comment type="caution">
    <text evidence="8">The sequence shown here is derived from an EMBL/GenBank/DDBJ whole genome shotgun (WGS) entry which is preliminary data.</text>
</comment>
<feature type="transmembrane region" description="Helical" evidence="6">
    <location>
        <begin position="198"/>
        <end position="219"/>
    </location>
</feature>
<reference evidence="8 9" key="1">
    <citation type="journal article" date="2024" name="BMC Biol.">
        <title>Comparative genomics of Ascetosporea gives new insight into the evolutionary basis for animal parasitism in Rhizaria.</title>
        <authorList>
            <person name="Hiltunen Thoren M."/>
            <person name="Onut-Brannstrom I."/>
            <person name="Alfjorden A."/>
            <person name="Peckova H."/>
            <person name="Swords F."/>
            <person name="Hooper C."/>
            <person name="Holzer A.S."/>
            <person name="Bass D."/>
            <person name="Burki F."/>
        </authorList>
    </citation>
    <scope>NUCLEOTIDE SEQUENCE [LARGE SCALE GENOMIC DNA]</scope>
    <source>
        <strain evidence="8">20-A016</strain>
    </source>
</reference>
<evidence type="ECO:0000256" key="1">
    <source>
        <dbReference type="ARBA" id="ARBA00004141"/>
    </source>
</evidence>
<proteinExistence type="predicted"/>
<dbReference type="SUPFAM" id="SSF161111">
    <property type="entry name" value="Cation efflux protein transmembrane domain-like"/>
    <property type="match status" value="1"/>
</dbReference>
<feature type="transmembrane region" description="Helical" evidence="6">
    <location>
        <begin position="90"/>
        <end position="111"/>
    </location>
</feature>
<dbReference type="PANTHER" id="PTHR43840">
    <property type="entry name" value="MITOCHONDRIAL METAL TRANSPORTER 1-RELATED"/>
    <property type="match status" value="1"/>
</dbReference>
<dbReference type="PANTHER" id="PTHR43840:SF13">
    <property type="entry name" value="CATION EFFLUX PROTEIN CYTOPLASMIC DOMAIN-CONTAINING PROTEIN"/>
    <property type="match status" value="1"/>
</dbReference>